<dbReference type="Pfam" id="PF00891">
    <property type="entry name" value="Methyltransf_2"/>
    <property type="match status" value="1"/>
</dbReference>
<dbReference type="RefSeq" id="WP_341673276.1">
    <property type="nucleotide sequence ID" value="NZ_JBBYHV010000001.1"/>
</dbReference>
<dbReference type="GO" id="GO:0032259">
    <property type="term" value="P:methylation"/>
    <property type="evidence" value="ECO:0007669"/>
    <property type="project" value="UniProtKB-KW"/>
</dbReference>
<dbReference type="Gene3D" id="3.40.50.150">
    <property type="entry name" value="Vaccinia Virus protein VP39"/>
    <property type="match status" value="1"/>
</dbReference>
<dbReference type="EMBL" id="JBBYHV010000001">
    <property type="protein sequence ID" value="MEL1250767.1"/>
    <property type="molecule type" value="Genomic_DNA"/>
</dbReference>
<name>A0ABU9IF24_9SPHN</name>
<dbReference type="PROSITE" id="PS51683">
    <property type="entry name" value="SAM_OMT_II"/>
    <property type="match status" value="1"/>
</dbReference>
<dbReference type="CDD" id="cd02440">
    <property type="entry name" value="AdoMet_MTases"/>
    <property type="match status" value="1"/>
</dbReference>
<keyword evidence="6" id="KW-1185">Reference proteome</keyword>
<dbReference type="InterPro" id="IPR016461">
    <property type="entry name" value="COMT-like"/>
</dbReference>
<comment type="caution">
    <text evidence="5">The sequence shown here is derived from an EMBL/GenBank/DDBJ whole genome shotgun (WGS) entry which is preliminary data.</text>
</comment>
<dbReference type="InterPro" id="IPR036388">
    <property type="entry name" value="WH-like_DNA-bd_sf"/>
</dbReference>
<evidence type="ECO:0000256" key="2">
    <source>
        <dbReference type="ARBA" id="ARBA00022679"/>
    </source>
</evidence>
<feature type="domain" description="O-methyltransferase C-terminal" evidence="4">
    <location>
        <begin position="120"/>
        <end position="316"/>
    </location>
</feature>
<gene>
    <name evidence="5" type="ORF">AAEO60_08795</name>
</gene>
<dbReference type="InterPro" id="IPR001077">
    <property type="entry name" value="COMT_C"/>
</dbReference>
<dbReference type="PANTHER" id="PTHR43712">
    <property type="entry name" value="PUTATIVE (AFU_ORTHOLOGUE AFUA_4G14580)-RELATED"/>
    <property type="match status" value="1"/>
</dbReference>
<organism evidence="5 6">
    <name type="scientific">Aurantiacibacter gilvus</name>
    <dbReference type="NCBI Taxonomy" id="3139141"/>
    <lineage>
        <taxon>Bacteria</taxon>
        <taxon>Pseudomonadati</taxon>
        <taxon>Pseudomonadota</taxon>
        <taxon>Alphaproteobacteria</taxon>
        <taxon>Sphingomonadales</taxon>
        <taxon>Erythrobacteraceae</taxon>
        <taxon>Aurantiacibacter</taxon>
    </lineage>
</organism>
<dbReference type="SUPFAM" id="SSF46785">
    <property type="entry name" value="Winged helix' DNA-binding domain"/>
    <property type="match status" value="1"/>
</dbReference>
<dbReference type="GO" id="GO:0008168">
    <property type="term" value="F:methyltransferase activity"/>
    <property type="evidence" value="ECO:0007669"/>
    <property type="project" value="UniProtKB-KW"/>
</dbReference>
<evidence type="ECO:0000256" key="1">
    <source>
        <dbReference type="ARBA" id="ARBA00022603"/>
    </source>
</evidence>
<evidence type="ECO:0000256" key="3">
    <source>
        <dbReference type="ARBA" id="ARBA00022691"/>
    </source>
</evidence>
<dbReference type="InterPro" id="IPR036390">
    <property type="entry name" value="WH_DNA-bd_sf"/>
</dbReference>
<dbReference type="PIRSF" id="PIRSF005739">
    <property type="entry name" value="O-mtase"/>
    <property type="match status" value="1"/>
</dbReference>
<keyword evidence="2" id="KW-0808">Transferase</keyword>
<protein>
    <submittedName>
        <fullName evidence="5">Methyltransferase</fullName>
    </submittedName>
</protein>
<keyword evidence="1 5" id="KW-0489">Methyltransferase</keyword>
<proteinExistence type="predicted"/>
<accession>A0ABU9IF24</accession>
<dbReference type="SUPFAM" id="SSF53335">
    <property type="entry name" value="S-adenosyl-L-methionine-dependent methyltransferases"/>
    <property type="match status" value="1"/>
</dbReference>
<evidence type="ECO:0000313" key="6">
    <source>
        <dbReference type="Proteomes" id="UP001497045"/>
    </source>
</evidence>
<sequence length="335" mass="36746">MDARALGQYFENPDTLFQLVNNTAVCMVACNALNRTGVISRLLEGPADTAVLAASCQVPADRLARLLDYLTAHEIIEKAADGTYSANARTQVMHDARDYLVSTELGAKAGSKMHESLKGDGTPFEHFFGQPVFEYFSSNPDAAASFGGFMGWMTRRVQRFLFAEHRFEPFSTVVDIGGSMGDLLLAILEEYPGTNGILFDLPATAEIARAQVAESPLADRVEVVGGSFFEEVPTADLYTLKQILHDWNDEECRHILSTIRKAIVPGGRLAVIDHIVSDVPTPNEAQSTDIAMMIWDTGRERRLAEFEALFAASGYRLDRMTRNPAGHSVIEAVPV</sequence>
<dbReference type="Gene3D" id="1.10.10.10">
    <property type="entry name" value="Winged helix-like DNA-binding domain superfamily/Winged helix DNA-binding domain"/>
    <property type="match status" value="1"/>
</dbReference>
<keyword evidence="3" id="KW-0949">S-adenosyl-L-methionine</keyword>
<reference evidence="5 6" key="1">
    <citation type="submission" date="2024-04" db="EMBL/GenBank/DDBJ databases">
        <title>Aurantiacibacter sp. DGU6 16S ribosomal RNA gene Genome sequencing and assembly.</title>
        <authorList>
            <person name="Park S."/>
        </authorList>
    </citation>
    <scope>NUCLEOTIDE SEQUENCE [LARGE SCALE GENOMIC DNA]</scope>
    <source>
        <strain evidence="5 6">DGU6</strain>
    </source>
</reference>
<evidence type="ECO:0000313" key="5">
    <source>
        <dbReference type="EMBL" id="MEL1250767.1"/>
    </source>
</evidence>
<evidence type="ECO:0000259" key="4">
    <source>
        <dbReference type="Pfam" id="PF00891"/>
    </source>
</evidence>
<dbReference type="Proteomes" id="UP001497045">
    <property type="component" value="Unassembled WGS sequence"/>
</dbReference>
<dbReference type="PANTHER" id="PTHR43712:SF2">
    <property type="entry name" value="O-METHYLTRANSFERASE CICE"/>
    <property type="match status" value="1"/>
</dbReference>
<dbReference type="InterPro" id="IPR029063">
    <property type="entry name" value="SAM-dependent_MTases_sf"/>
</dbReference>